<dbReference type="EMBL" id="CAJNNW010029947">
    <property type="protein sequence ID" value="CAE8701946.1"/>
    <property type="molecule type" value="Genomic_DNA"/>
</dbReference>
<feature type="chain" id="PRO_5032602505" evidence="1">
    <location>
        <begin position="41"/>
        <end position="153"/>
    </location>
</feature>
<protein>
    <submittedName>
        <fullName evidence="2">Uncharacterized protein</fullName>
    </submittedName>
</protein>
<reference evidence="2" key="1">
    <citation type="submission" date="2021-02" db="EMBL/GenBank/DDBJ databases">
        <authorList>
            <person name="Dougan E. K."/>
            <person name="Rhodes N."/>
            <person name="Thang M."/>
            <person name="Chan C."/>
        </authorList>
    </citation>
    <scope>NUCLEOTIDE SEQUENCE</scope>
</reference>
<proteinExistence type="predicted"/>
<name>A0A813KB28_POLGL</name>
<sequence>MDPPGCNRRLLSGLPSPRGILKRCFLLAVCFLGASTSAGAKESGLFTLGCCKICKQGTACGNSCISRGKTCRAPTGCACDATRCCKFCSDGQACGDACIKHTAVCKQPPGCACSGPSGKDAGSRDWAQMLRATVKNGDLVKAMIHTLADHFEL</sequence>
<organism evidence="2 3">
    <name type="scientific">Polarella glacialis</name>
    <name type="common">Dinoflagellate</name>
    <dbReference type="NCBI Taxonomy" id="89957"/>
    <lineage>
        <taxon>Eukaryota</taxon>
        <taxon>Sar</taxon>
        <taxon>Alveolata</taxon>
        <taxon>Dinophyceae</taxon>
        <taxon>Suessiales</taxon>
        <taxon>Suessiaceae</taxon>
        <taxon>Polarella</taxon>
    </lineage>
</organism>
<keyword evidence="1" id="KW-0732">Signal</keyword>
<accession>A0A813KB28</accession>
<dbReference type="Proteomes" id="UP000626109">
    <property type="component" value="Unassembled WGS sequence"/>
</dbReference>
<comment type="caution">
    <text evidence="2">The sequence shown here is derived from an EMBL/GenBank/DDBJ whole genome shotgun (WGS) entry which is preliminary data.</text>
</comment>
<evidence type="ECO:0000313" key="2">
    <source>
        <dbReference type="EMBL" id="CAE8701946.1"/>
    </source>
</evidence>
<evidence type="ECO:0000256" key="1">
    <source>
        <dbReference type="SAM" id="SignalP"/>
    </source>
</evidence>
<gene>
    <name evidence="2" type="ORF">PGLA2088_LOCUS32231</name>
</gene>
<evidence type="ECO:0000313" key="3">
    <source>
        <dbReference type="Proteomes" id="UP000626109"/>
    </source>
</evidence>
<dbReference type="AlphaFoldDB" id="A0A813KB28"/>
<feature type="signal peptide" evidence="1">
    <location>
        <begin position="1"/>
        <end position="40"/>
    </location>
</feature>